<dbReference type="Ensembl" id="ENSLACT00000000413.1">
    <property type="protein sequence ID" value="ENSLACP00000000411.1"/>
    <property type="gene ID" value="ENSLACG00000000369.1"/>
</dbReference>
<accession>H2ZSP0</accession>
<protein>
    <recommendedName>
        <fullName evidence="5">L1 transposable element RRM domain-containing protein</fullName>
    </recommendedName>
</protein>
<name>H2ZSP0_LATCH</name>
<dbReference type="InterPro" id="IPR004244">
    <property type="entry name" value="Transposase_22"/>
</dbReference>
<sequence length="284" mass="33299">MCSNMTRRKKQKLNSEFFKGNSEVSSSWNTADSATRHEVQKDSTAGMQNAEILAYMENILEKLNNLTELINTLTNTVEGLKADNKRYWKHFNELEQRTGVIEEEQAKDKKHIVALDAKITSPVQKLDDQENRARRNNLRILGFPEQIEQGKPIQFLQEALPKILELEDGIQLELERAHRTLAPRPGTDQRPHPFIVKFLRYQTKEMIIRKAREKGPLNWEGNKILIFPDLSKELQEKRRGFLEVKKQLRDRGIRYGLFYPAVFKVTWERKDYSYNSPKEVQAFL</sequence>
<reference evidence="3" key="2">
    <citation type="submission" date="2025-08" db="UniProtKB">
        <authorList>
            <consortium name="Ensembl"/>
        </authorList>
    </citation>
    <scope>IDENTIFICATION</scope>
</reference>
<reference evidence="3" key="3">
    <citation type="submission" date="2025-09" db="UniProtKB">
        <authorList>
            <consortium name="Ensembl"/>
        </authorList>
    </citation>
    <scope>IDENTIFICATION</scope>
</reference>
<feature type="region of interest" description="Disordered" evidence="2">
    <location>
        <begin position="22"/>
        <end position="43"/>
    </location>
</feature>
<dbReference type="HOGENOM" id="CLU_062834_2_1_1"/>
<keyword evidence="1" id="KW-0175">Coiled coil</keyword>
<proteinExistence type="predicted"/>
<evidence type="ECO:0000313" key="4">
    <source>
        <dbReference type="Proteomes" id="UP000008672"/>
    </source>
</evidence>
<evidence type="ECO:0000256" key="2">
    <source>
        <dbReference type="SAM" id="MobiDB-lite"/>
    </source>
</evidence>
<keyword evidence="4" id="KW-1185">Reference proteome</keyword>
<dbReference type="Gene3D" id="3.30.70.1820">
    <property type="entry name" value="L1 transposable element, RRM domain"/>
    <property type="match status" value="1"/>
</dbReference>
<evidence type="ECO:0000313" key="3">
    <source>
        <dbReference type="Ensembl" id="ENSLACP00000000411.1"/>
    </source>
</evidence>
<dbReference type="OMA" id="LAYMENI"/>
<organism evidence="3 4">
    <name type="scientific">Latimeria chalumnae</name>
    <name type="common">Coelacanth</name>
    <dbReference type="NCBI Taxonomy" id="7897"/>
    <lineage>
        <taxon>Eukaryota</taxon>
        <taxon>Metazoa</taxon>
        <taxon>Chordata</taxon>
        <taxon>Craniata</taxon>
        <taxon>Vertebrata</taxon>
        <taxon>Euteleostomi</taxon>
        <taxon>Coelacanthiformes</taxon>
        <taxon>Coelacanthidae</taxon>
        <taxon>Latimeria</taxon>
    </lineage>
</organism>
<dbReference type="EMBL" id="AFYH01278620">
    <property type="status" value="NOT_ANNOTATED_CDS"/>
    <property type="molecule type" value="Genomic_DNA"/>
</dbReference>
<evidence type="ECO:0000256" key="1">
    <source>
        <dbReference type="SAM" id="Coils"/>
    </source>
</evidence>
<dbReference type="PANTHER" id="PTHR11505">
    <property type="entry name" value="L1 TRANSPOSABLE ELEMENT-RELATED"/>
    <property type="match status" value="1"/>
</dbReference>
<dbReference type="GeneTree" id="ENSGT00940000165069"/>
<reference evidence="4" key="1">
    <citation type="submission" date="2011-08" db="EMBL/GenBank/DDBJ databases">
        <title>The draft genome of Latimeria chalumnae.</title>
        <authorList>
            <person name="Di Palma F."/>
            <person name="Alfoldi J."/>
            <person name="Johnson J."/>
            <person name="Berlin A."/>
            <person name="Gnerre S."/>
            <person name="Jaffe D."/>
            <person name="MacCallum I."/>
            <person name="Young S."/>
            <person name="Walker B.J."/>
            <person name="Lander E."/>
            <person name="Lindblad-Toh K."/>
        </authorList>
    </citation>
    <scope>NUCLEOTIDE SEQUENCE [LARGE SCALE GENOMIC DNA]</scope>
    <source>
        <strain evidence="4">Wild caught</strain>
    </source>
</reference>
<dbReference type="InParanoid" id="H2ZSP0"/>
<feature type="coiled-coil region" evidence="1">
    <location>
        <begin position="56"/>
        <end position="83"/>
    </location>
</feature>
<dbReference type="AlphaFoldDB" id="H2ZSP0"/>
<dbReference type="FunFam" id="3.30.70.1820:FF:000004">
    <property type="entry name" value="Uncharacterized protein"/>
    <property type="match status" value="1"/>
</dbReference>
<feature type="compositionally biased region" description="Polar residues" evidence="2">
    <location>
        <begin position="22"/>
        <end position="33"/>
    </location>
</feature>
<dbReference type="Proteomes" id="UP000008672">
    <property type="component" value="Unassembled WGS sequence"/>
</dbReference>
<evidence type="ECO:0008006" key="5">
    <source>
        <dbReference type="Google" id="ProtNLM"/>
    </source>
</evidence>